<accession>A0AAN7Q924</accession>
<sequence length="131" mass="14643">MSNSYLCLSMLVLSVSIILLPSYFPILPSVQENFRGFMILSLSLHVILIFCAPFKKRTSNIFMVFVVWLVYLLTDWVAAFAMGLISTNYGNNSDNGAPDNAYILIFWAPILLVHMGGPNPITTFSLEDTTL</sequence>
<evidence type="ECO:0000313" key="3">
    <source>
        <dbReference type="EMBL" id="KAK4759230.1"/>
    </source>
</evidence>
<dbReference type="PANTHER" id="PTHR31325">
    <property type="entry name" value="OS01G0798800 PROTEIN-RELATED"/>
    <property type="match status" value="1"/>
</dbReference>
<gene>
    <name evidence="3" type="ORF">SAY87_022361</name>
</gene>
<dbReference type="EMBL" id="JAXIOK010000011">
    <property type="protein sequence ID" value="KAK4759230.1"/>
    <property type="molecule type" value="Genomic_DNA"/>
</dbReference>
<feature type="domain" description="DUF4220" evidence="2">
    <location>
        <begin position="68"/>
        <end position="130"/>
    </location>
</feature>
<name>A0AAN7Q924_9MYRT</name>
<dbReference type="Pfam" id="PF13968">
    <property type="entry name" value="DUF4220"/>
    <property type="match status" value="1"/>
</dbReference>
<feature type="transmembrane region" description="Helical" evidence="1">
    <location>
        <begin position="61"/>
        <end position="81"/>
    </location>
</feature>
<evidence type="ECO:0000259" key="2">
    <source>
        <dbReference type="Pfam" id="PF13968"/>
    </source>
</evidence>
<proteinExistence type="predicted"/>
<keyword evidence="1" id="KW-1133">Transmembrane helix</keyword>
<comment type="caution">
    <text evidence="3">The sequence shown here is derived from an EMBL/GenBank/DDBJ whole genome shotgun (WGS) entry which is preliminary data.</text>
</comment>
<dbReference type="InterPro" id="IPR025315">
    <property type="entry name" value="DUF4220"/>
</dbReference>
<keyword evidence="1" id="KW-0812">Transmembrane</keyword>
<organism evidence="3 4">
    <name type="scientific">Trapa incisa</name>
    <dbReference type="NCBI Taxonomy" id="236973"/>
    <lineage>
        <taxon>Eukaryota</taxon>
        <taxon>Viridiplantae</taxon>
        <taxon>Streptophyta</taxon>
        <taxon>Embryophyta</taxon>
        <taxon>Tracheophyta</taxon>
        <taxon>Spermatophyta</taxon>
        <taxon>Magnoliopsida</taxon>
        <taxon>eudicotyledons</taxon>
        <taxon>Gunneridae</taxon>
        <taxon>Pentapetalae</taxon>
        <taxon>rosids</taxon>
        <taxon>malvids</taxon>
        <taxon>Myrtales</taxon>
        <taxon>Lythraceae</taxon>
        <taxon>Trapa</taxon>
    </lineage>
</organism>
<dbReference type="Proteomes" id="UP001345219">
    <property type="component" value="Chromosome 17"/>
</dbReference>
<feature type="transmembrane region" description="Helical" evidence="1">
    <location>
        <begin position="36"/>
        <end position="54"/>
    </location>
</feature>
<feature type="transmembrane region" description="Helical" evidence="1">
    <location>
        <begin position="5"/>
        <end position="24"/>
    </location>
</feature>
<evidence type="ECO:0000256" key="1">
    <source>
        <dbReference type="SAM" id="Phobius"/>
    </source>
</evidence>
<feature type="transmembrane region" description="Helical" evidence="1">
    <location>
        <begin position="101"/>
        <end position="117"/>
    </location>
</feature>
<protein>
    <recommendedName>
        <fullName evidence="2">DUF4220 domain-containing protein</fullName>
    </recommendedName>
</protein>
<evidence type="ECO:0000313" key="4">
    <source>
        <dbReference type="Proteomes" id="UP001345219"/>
    </source>
</evidence>
<reference evidence="3 4" key="1">
    <citation type="journal article" date="2023" name="Hortic Res">
        <title>Pangenome of water caltrop reveals structural variations and asymmetric subgenome divergence after allopolyploidization.</title>
        <authorList>
            <person name="Zhang X."/>
            <person name="Chen Y."/>
            <person name="Wang L."/>
            <person name="Yuan Y."/>
            <person name="Fang M."/>
            <person name="Shi L."/>
            <person name="Lu R."/>
            <person name="Comes H.P."/>
            <person name="Ma Y."/>
            <person name="Chen Y."/>
            <person name="Huang G."/>
            <person name="Zhou Y."/>
            <person name="Zheng Z."/>
            <person name="Qiu Y."/>
        </authorList>
    </citation>
    <scope>NUCLEOTIDE SEQUENCE [LARGE SCALE GENOMIC DNA]</scope>
    <source>
        <tissue evidence="3">Roots</tissue>
    </source>
</reference>
<keyword evidence="4" id="KW-1185">Reference proteome</keyword>
<keyword evidence="1" id="KW-0472">Membrane</keyword>
<dbReference type="AlphaFoldDB" id="A0AAN7Q924"/>